<sequence>MALFVFFHSFLELQLRLTPFLVILCCLYRRYVSMYVCRCGSIKLWEDTDRVKEKIFKIHLFWDLKMLLCVLDYLFF</sequence>
<evidence type="ECO:0000313" key="1">
    <source>
        <dbReference type="EMBL" id="KAB2076749.1"/>
    </source>
</evidence>
<name>A0A5J5VA11_GOSBA</name>
<dbReference type="Proteomes" id="UP000327439">
    <property type="component" value="Chromosome A06"/>
</dbReference>
<dbReference type="EMBL" id="CM018207">
    <property type="protein sequence ID" value="KAB2076749.1"/>
    <property type="molecule type" value="Genomic_DNA"/>
</dbReference>
<proteinExistence type="predicted"/>
<reference evidence="2" key="1">
    <citation type="journal article" date="2020" name="Nat. Genet.">
        <title>Genomic diversifications of five Gossypium allopolyploid species and their impact on cotton improvement.</title>
        <authorList>
            <person name="Chen Z.J."/>
            <person name="Sreedasyam A."/>
            <person name="Ando A."/>
            <person name="Song Q."/>
            <person name="De Santiago L.M."/>
            <person name="Hulse-Kemp A.M."/>
            <person name="Ding M."/>
            <person name="Ye W."/>
            <person name="Kirkbride R.C."/>
            <person name="Jenkins J."/>
            <person name="Plott C."/>
            <person name="Lovell J."/>
            <person name="Lin Y.M."/>
            <person name="Vaughn R."/>
            <person name="Liu B."/>
            <person name="Simpson S."/>
            <person name="Scheffler B.E."/>
            <person name="Wen L."/>
            <person name="Saski C.A."/>
            <person name="Grover C.E."/>
            <person name="Hu G."/>
            <person name="Conover J.L."/>
            <person name="Carlson J.W."/>
            <person name="Shu S."/>
            <person name="Boston L.B."/>
            <person name="Williams M."/>
            <person name="Peterson D.G."/>
            <person name="McGee K."/>
            <person name="Jones D.C."/>
            <person name="Wendel J.F."/>
            <person name="Stelly D.M."/>
            <person name="Grimwood J."/>
            <person name="Schmutz J."/>
        </authorList>
    </citation>
    <scope>NUCLEOTIDE SEQUENCE [LARGE SCALE GENOMIC DNA]</scope>
    <source>
        <strain evidence="2">cv. 3-79</strain>
    </source>
</reference>
<accession>A0A5J5VA11</accession>
<organism evidence="1 2">
    <name type="scientific">Gossypium barbadense</name>
    <name type="common">Sea Island cotton</name>
    <name type="synonym">Hibiscus barbadensis</name>
    <dbReference type="NCBI Taxonomy" id="3634"/>
    <lineage>
        <taxon>Eukaryota</taxon>
        <taxon>Viridiplantae</taxon>
        <taxon>Streptophyta</taxon>
        <taxon>Embryophyta</taxon>
        <taxon>Tracheophyta</taxon>
        <taxon>Spermatophyta</taxon>
        <taxon>Magnoliopsida</taxon>
        <taxon>eudicotyledons</taxon>
        <taxon>Gunneridae</taxon>
        <taxon>Pentapetalae</taxon>
        <taxon>rosids</taxon>
        <taxon>malvids</taxon>
        <taxon>Malvales</taxon>
        <taxon>Malvaceae</taxon>
        <taxon>Malvoideae</taxon>
        <taxon>Gossypium</taxon>
    </lineage>
</organism>
<keyword evidence="2" id="KW-1185">Reference proteome</keyword>
<dbReference type="AlphaFoldDB" id="A0A5J5VA11"/>
<evidence type="ECO:0000313" key="2">
    <source>
        <dbReference type="Proteomes" id="UP000327439"/>
    </source>
</evidence>
<protein>
    <submittedName>
        <fullName evidence="1">Uncharacterized protein</fullName>
    </submittedName>
</protein>
<gene>
    <name evidence="1" type="ORF">ES319_A06G060500v1</name>
</gene>